<feature type="non-terminal residue" evidence="1">
    <location>
        <position position="36"/>
    </location>
</feature>
<name>A0A699XKV2_TANCI</name>
<sequence>TLMTAESCKTIQIHLASARNNNSGSYRANALHRNAI</sequence>
<protein>
    <submittedName>
        <fullName evidence="1">Uncharacterized protein</fullName>
    </submittedName>
</protein>
<organism evidence="1">
    <name type="scientific">Tanacetum cinerariifolium</name>
    <name type="common">Dalmatian daisy</name>
    <name type="synonym">Chrysanthemum cinerariifolium</name>
    <dbReference type="NCBI Taxonomy" id="118510"/>
    <lineage>
        <taxon>Eukaryota</taxon>
        <taxon>Viridiplantae</taxon>
        <taxon>Streptophyta</taxon>
        <taxon>Embryophyta</taxon>
        <taxon>Tracheophyta</taxon>
        <taxon>Spermatophyta</taxon>
        <taxon>Magnoliopsida</taxon>
        <taxon>eudicotyledons</taxon>
        <taxon>Gunneridae</taxon>
        <taxon>Pentapetalae</taxon>
        <taxon>asterids</taxon>
        <taxon>campanulids</taxon>
        <taxon>Asterales</taxon>
        <taxon>Asteraceae</taxon>
        <taxon>Asteroideae</taxon>
        <taxon>Anthemideae</taxon>
        <taxon>Anthemidinae</taxon>
        <taxon>Tanacetum</taxon>
    </lineage>
</organism>
<dbReference type="AlphaFoldDB" id="A0A699XKV2"/>
<accession>A0A699XKV2</accession>
<gene>
    <name evidence="1" type="ORF">Tci_931812</name>
</gene>
<evidence type="ECO:0000313" key="1">
    <source>
        <dbReference type="EMBL" id="GFD59843.1"/>
    </source>
</evidence>
<comment type="caution">
    <text evidence="1">The sequence shown here is derived from an EMBL/GenBank/DDBJ whole genome shotgun (WGS) entry which is preliminary data.</text>
</comment>
<dbReference type="EMBL" id="BKCJ011870009">
    <property type="protein sequence ID" value="GFD59843.1"/>
    <property type="molecule type" value="Genomic_DNA"/>
</dbReference>
<feature type="non-terminal residue" evidence="1">
    <location>
        <position position="1"/>
    </location>
</feature>
<proteinExistence type="predicted"/>
<reference evidence="1" key="1">
    <citation type="journal article" date="2019" name="Sci. Rep.">
        <title>Draft genome of Tanacetum cinerariifolium, the natural source of mosquito coil.</title>
        <authorList>
            <person name="Yamashiro T."/>
            <person name="Shiraishi A."/>
            <person name="Satake H."/>
            <person name="Nakayama K."/>
        </authorList>
    </citation>
    <scope>NUCLEOTIDE SEQUENCE</scope>
</reference>